<dbReference type="GO" id="GO:0006412">
    <property type="term" value="P:translation"/>
    <property type="evidence" value="ECO:0007669"/>
    <property type="project" value="UniProtKB-UniRule"/>
</dbReference>
<dbReference type="GO" id="GO:0022627">
    <property type="term" value="C:cytosolic small ribosomal subunit"/>
    <property type="evidence" value="ECO:0007669"/>
    <property type="project" value="TreeGrafter"/>
</dbReference>
<dbReference type="AlphaFoldDB" id="A0A0G0ZFZ9"/>
<protein>
    <recommendedName>
        <fullName evidence="4 5">Small ribosomal subunit protein uS9</fullName>
    </recommendedName>
</protein>
<name>A0A0G0ZFZ9_9BACT</name>
<accession>A0A0G0ZFZ9</accession>
<proteinExistence type="inferred from homology"/>
<comment type="similarity">
    <text evidence="1 5 6">Belongs to the universal ribosomal protein uS9 family.</text>
</comment>
<dbReference type="PATRIC" id="fig|1618756.3.peg.435"/>
<evidence type="ECO:0000256" key="1">
    <source>
        <dbReference type="ARBA" id="ARBA00005251"/>
    </source>
</evidence>
<dbReference type="InterPro" id="IPR020568">
    <property type="entry name" value="Ribosomal_Su5_D2-typ_SF"/>
</dbReference>
<organism evidence="7 8">
    <name type="scientific">Candidatus Nomurabacteria bacterium GW2011_GWC2_42_20</name>
    <dbReference type="NCBI Taxonomy" id="1618756"/>
    <lineage>
        <taxon>Bacteria</taxon>
        <taxon>Candidatus Nomuraibacteriota</taxon>
    </lineage>
</organism>
<dbReference type="PANTHER" id="PTHR21569">
    <property type="entry name" value="RIBOSOMAL PROTEIN S9"/>
    <property type="match status" value="1"/>
</dbReference>
<evidence type="ECO:0000256" key="3">
    <source>
        <dbReference type="ARBA" id="ARBA00023274"/>
    </source>
</evidence>
<dbReference type="InterPro" id="IPR023035">
    <property type="entry name" value="Ribosomal_uS9_bac/plastid"/>
</dbReference>
<dbReference type="EMBL" id="LCDG01000006">
    <property type="protein sequence ID" value="KKS47589.1"/>
    <property type="molecule type" value="Genomic_DNA"/>
</dbReference>
<reference evidence="7 8" key="1">
    <citation type="journal article" date="2015" name="Nature">
        <title>rRNA introns, odd ribosomes, and small enigmatic genomes across a large radiation of phyla.</title>
        <authorList>
            <person name="Brown C.T."/>
            <person name="Hug L.A."/>
            <person name="Thomas B.C."/>
            <person name="Sharon I."/>
            <person name="Castelle C.J."/>
            <person name="Singh A."/>
            <person name="Wilkins M.J."/>
            <person name="Williams K.H."/>
            <person name="Banfield J.F."/>
        </authorList>
    </citation>
    <scope>NUCLEOTIDE SEQUENCE [LARGE SCALE GENOMIC DNA]</scope>
</reference>
<dbReference type="Proteomes" id="UP000034704">
    <property type="component" value="Unassembled WGS sequence"/>
</dbReference>
<evidence type="ECO:0000313" key="7">
    <source>
        <dbReference type="EMBL" id="KKS47589.1"/>
    </source>
</evidence>
<dbReference type="HAMAP" id="MF_00532_B">
    <property type="entry name" value="Ribosomal_uS9_B"/>
    <property type="match status" value="1"/>
</dbReference>
<dbReference type="InterPro" id="IPR000754">
    <property type="entry name" value="Ribosomal_uS9"/>
</dbReference>
<evidence type="ECO:0000256" key="4">
    <source>
        <dbReference type="ARBA" id="ARBA00035259"/>
    </source>
</evidence>
<dbReference type="FunFam" id="3.30.230.10:FF:000001">
    <property type="entry name" value="30S ribosomal protein S9"/>
    <property type="match status" value="1"/>
</dbReference>
<evidence type="ECO:0000256" key="6">
    <source>
        <dbReference type="RuleBase" id="RU003815"/>
    </source>
</evidence>
<sequence length="154" mass="17427">MTTKDTTKEEVKEKVVKTTAVKKAVARYIEAVGRRKTSTARVRITEGSKESVIVNDKDVSTYFPTLELQKIVSEAIEKSKVAGKFAITVKVVGGGIHSQAEALRHGLSRALVTFDEETRKRLKKLGFLKRDPRMKERRKFGLKKARKAPQWSKR</sequence>
<dbReference type="NCBIfam" id="NF001099">
    <property type="entry name" value="PRK00132.1"/>
    <property type="match status" value="1"/>
</dbReference>
<dbReference type="Pfam" id="PF00380">
    <property type="entry name" value="Ribosomal_S9"/>
    <property type="match status" value="1"/>
</dbReference>
<gene>
    <name evidence="5" type="primary">rpsI</name>
    <name evidence="7" type="ORF">UV12_C0006G0013</name>
</gene>
<dbReference type="PANTHER" id="PTHR21569:SF1">
    <property type="entry name" value="SMALL RIBOSOMAL SUBUNIT PROTEIN US9M"/>
    <property type="match status" value="1"/>
</dbReference>
<dbReference type="SUPFAM" id="SSF54211">
    <property type="entry name" value="Ribosomal protein S5 domain 2-like"/>
    <property type="match status" value="1"/>
</dbReference>
<dbReference type="Gene3D" id="3.30.230.10">
    <property type="match status" value="1"/>
</dbReference>
<evidence type="ECO:0000313" key="8">
    <source>
        <dbReference type="Proteomes" id="UP000034704"/>
    </source>
</evidence>
<dbReference type="InterPro" id="IPR020574">
    <property type="entry name" value="Ribosomal_uS9_CS"/>
</dbReference>
<dbReference type="PROSITE" id="PS00360">
    <property type="entry name" value="RIBOSOMAL_S9"/>
    <property type="match status" value="1"/>
</dbReference>
<dbReference type="STRING" id="1618756.UV12_C0006G0013"/>
<dbReference type="InterPro" id="IPR014721">
    <property type="entry name" value="Ribsml_uS5_D2-typ_fold_subgr"/>
</dbReference>
<keyword evidence="3 5" id="KW-0687">Ribonucleoprotein</keyword>
<evidence type="ECO:0000256" key="2">
    <source>
        <dbReference type="ARBA" id="ARBA00022980"/>
    </source>
</evidence>
<dbReference type="GO" id="GO:0003735">
    <property type="term" value="F:structural constituent of ribosome"/>
    <property type="evidence" value="ECO:0007669"/>
    <property type="project" value="InterPro"/>
</dbReference>
<evidence type="ECO:0000256" key="5">
    <source>
        <dbReference type="HAMAP-Rule" id="MF_00532"/>
    </source>
</evidence>
<comment type="caution">
    <text evidence="7">The sequence shown here is derived from an EMBL/GenBank/DDBJ whole genome shotgun (WGS) entry which is preliminary data.</text>
</comment>
<dbReference type="GO" id="GO:0003723">
    <property type="term" value="F:RNA binding"/>
    <property type="evidence" value="ECO:0007669"/>
    <property type="project" value="TreeGrafter"/>
</dbReference>
<keyword evidence="2 5" id="KW-0689">Ribosomal protein</keyword>